<gene>
    <name evidence="12" type="ORF">OSB1V03_LOCUS16127</name>
</gene>
<dbReference type="Gene3D" id="3.30.160.60">
    <property type="entry name" value="Classic Zinc Finger"/>
    <property type="match status" value="9"/>
</dbReference>
<dbReference type="Pfam" id="PF00096">
    <property type="entry name" value="zf-C2H2"/>
    <property type="match status" value="6"/>
</dbReference>
<keyword evidence="8" id="KW-0539">Nucleus</keyword>
<dbReference type="GO" id="GO:0000978">
    <property type="term" value="F:RNA polymerase II cis-regulatory region sequence-specific DNA binding"/>
    <property type="evidence" value="ECO:0007669"/>
    <property type="project" value="TreeGrafter"/>
</dbReference>
<feature type="compositionally biased region" description="Basic and acidic residues" evidence="10">
    <location>
        <begin position="33"/>
        <end position="46"/>
    </location>
</feature>
<evidence type="ECO:0000256" key="3">
    <source>
        <dbReference type="ARBA" id="ARBA00022737"/>
    </source>
</evidence>
<evidence type="ECO:0000256" key="10">
    <source>
        <dbReference type="SAM" id="MobiDB-lite"/>
    </source>
</evidence>
<dbReference type="InterPro" id="IPR013087">
    <property type="entry name" value="Znf_C2H2_type"/>
</dbReference>
<evidence type="ECO:0000259" key="11">
    <source>
        <dbReference type="PROSITE" id="PS50157"/>
    </source>
</evidence>
<dbReference type="SUPFAM" id="SSF57667">
    <property type="entry name" value="beta-beta-alpha zinc fingers"/>
    <property type="match status" value="6"/>
</dbReference>
<keyword evidence="6" id="KW-0805">Transcription regulation</keyword>
<dbReference type="Proteomes" id="UP000759131">
    <property type="component" value="Unassembled WGS sequence"/>
</dbReference>
<feature type="domain" description="C2H2-type" evidence="11">
    <location>
        <begin position="556"/>
        <end position="585"/>
    </location>
</feature>
<keyword evidence="13" id="KW-1185">Reference proteome</keyword>
<dbReference type="PANTHER" id="PTHR24399:SF23">
    <property type="entry name" value="C2H2-TYPE DOMAIN-CONTAINING PROTEIN"/>
    <property type="match status" value="1"/>
</dbReference>
<dbReference type="OrthoDB" id="6407147at2759"/>
<feature type="domain" description="C2H2-type" evidence="11">
    <location>
        <begin position="436"/>
        <end position="465"/>
    </location>
</feature>
<dbReference type="GO" id="GO:0001227">
    <property type="term" value="F:DNA-binding transcription repressor activity, RNA polymerase II-specific"/>
    <property type="evidence" value="ECO:0007669"/>
    <property type="project" value="TreeGrafter"/>
</dbReference>
<proteinExistence type="predicted"/>
<evidence type="ECO:0000256" key="8">
    <source>
        <dbReference type="ARBA" id="ARBA00023242"/>
    </source>
</evidence>
<dbReference type="GO" id="GO:0008270">
    <property type="term" value="F:zinc ion binding"/>
    <property type="evidence" value="ECO:0007669"/>
    <property type="project" value="UniProtKB-KW"/>
</dbReference>
<feature type="region of interest" description="Disordered" evidence="10">
    <location>
        <begin position="33"/>
        <end position="66"/>
    </location>
</feature>
<dbReference type="EMBL" id="CAJPIZ010017589">
    <property type="protein sequence ID" value="CAG2116166.1"/>
    <property type="molecule type" value="Genomic_DNA"/>
</dbReference>
<feature type="domain" description="C2H2-type" evidence="11">
    <location>
        <begin position="112"/>
        <end position="140"/>
    </location>
</feature>
<keyword evidence="2" id="KW-0479">Metal-binding</keyword>
<feature type="domain" description="C2H2-type" evidence="11">
    <location>
        <begin position="466"/>
        <end position="495"/>
    </location>
</feature>
<evidence type="ECO:0000256" key="6">
    <source>
        <dbReference type="ARBA" id="ARBA00023015"/>
    </source>
</evidence>
<sequence length="615" mass="70834">MVKSAAQDNDILPQYHKIFPDSEPKTLVVIKAEPKDTIDDNNESQHSDSMSETFEAMDDNSSDTQLEGELCSTSDIMDDNTMGSDGQSSWVMTMSAKIPFKNVVRRDGRQWFGCNTCGKEYELESQLHQHWNQMHFWPEKNANTCNDSTHIPNTHSTEVSFKQIIRKDGHQVYVCNACGNEYRLKSVLDTHWRRMHSQPMPTPELFSCERDGCTFETTIGKLVDRHINAHKKADKEAIPQSKRLKSSEPEPSECLQVCPVVGCGQTLAADKLFLHTLCIHTIFKCQECGEEFVGRNARTNHMRRSHPNVGTIYRCDWPGCGHVTTTITTKDEHRRSHENKRDFVCDWADCGKRFNTEKYMRRHAARVHTDERPFACDWPDCEATYKTASNLKHHKETHTSDGSPQFKCTEPGCEATFKTSNAFNHHRLDHKGIHKYKCSHSGCVYVTNSTGNFYEHQTRHTNVRPFRCEVPECGREFSTKRHLKRHAVVHSDERPFTCDWPACEATFKTTDCLNSHRLTHEAIRQFKCPETGCDKSFVTRRCLSSHRRSHRNEKPYGCDWPECGQRFASNQAFRAHVNEHQGIRPYSCQYSGCDKSFGGKSGFRQHMKVVHKHCF</sequence>
<evidence type="ECO:0000256" key="2">
    <source>
        <dbReference type="ARBA" id="ARBA00022723"/>
    </source>
</evidence>
<keyword evidence="5" id="KW-0862">Zinc</keyword>
<evidence type="ECO:0000256" key="5">
    <source>
        <dbReference type="ARBA" id="ARBA00022833"/>
    </source>
</evidence>
<reference evidence="12" key="1">
    <citation type="submission" date="2020-11" db="EMBL/GenBank/DDBJ databases">
        <authorList>
            <person name="Tran Van P."/>
        </authorList>
    </citation>
    <scope>NUCLEOTIDE SEQUENCE</scope>
</reference>
<dbReference type="GO" id="GO:0005654">
    <property type="term" value="C:nucleoplasm"/>
    <property type="evidence" value="ECO:0007669"/>
    <property type="project" value="TreeGrafter"/>
</dbReference>
<evidence type="ECO:0000256" key="4">
    <source>
        <dbReference type="ARBA" id="ARBA00022771"/>
    </source>
</evidence>
<feature type="non-terminal residue" evidence="12">
    <location>
        <position position="615"/>
    </location>
</feature>
<feature type="domain" description="C2H2-type" evidence="11">
    <location>
        <begin position="173"/>
        <end position="201"/>
    </location>
</feature>
<dbReference type="AlphaFoldDB" id="A0A7R9Q7W4"/>
<feature type="domain" description="C2H2-type" evidence="11">
    <location>
        <begin position="406"/>
        <end position="435"/>
    </location>
</feature>
<dbReference type="PANTHER" id="PTHR24399">
    <property type="entry name" value="ZINC FINGER AND BTB DOMAIN-CONTAINING"/>
    <property type="match status" value="1"/>
</dbReference>
<evidence type="ECO:0000256" key="1">
    <source>
        <dbReference type="ARBA" id="ARBA00004123"/>
    </source>
</evidence>
<keyword evidence="3" id="KW-0677">Repeat</keyword>
<keyword evidence="7" id="KW-0804">Transcription</keyword>
<feature type="domain" description="C2H2-type" evidence="11">
    <location>
        <begin position="343"/>
        <end position="373"/>
    </location>
</feature>
<name>A0A7R9Q7W4_9ACAR</name>
<organism evidence="12">
    <name type="scientific">Medioppia subpectinata</name>
    <dbReference type="NCBI Taxonomy" id="1979941"/>
    <lineage>
        <taxon>Eukaryota</taxon>
        <taxon>Metazoa</taxon>
        <taxon>Ecdysozoa</taxon>
        <taxon>Arthropoda</taxon>
        <taxon>Chelicerata</taxon>
        <taxon>Arachnida</taxon>
        <taxon>Acari</taxon>
        <taxon>Acariformes</taxon>
        <taxon>Sarcoptiformes</taxon>
        <taxon>Oribatida</taxon>
        <taxon>Brachypylina</taxon>
        <taxon>Oppioidea</taxon>
        <taxon>Oppiidae</taxon>
        <taxon>Medioppia</taxon>
    </lineage>
</organism>
<feature type="domain" description="C2H2-type" evidence="11">
    <location>
        <begin position="374"/>
        <end position="403"/>
    </location>
</feature>
<keyword evidence="4 9" id="KW-0863">Zinc-finger</keyword>
<evidence type="ECO:0000256" key="7">
    <source>
        <dbReference type="ARBA" id="ARBA00023163"/>
    </source>
</evidence>
<feature type="domain" description="C2H2-type" evidence="11">
    <location>
        <begin position="313"/>
        <end position="342"/>
    </location>
</feature>
<feature type="domain" description="C2H2-type" evidence="11">
    <location>
        <begin position="496"/>
        <end position="525"/>
    </location>
</feature>
<accession>A0A7R9Q7W4</accession>
<protein>
    <recommendedName>
        <fullName evidence="11">C2H2-type domain-containing protein</fullName>
    </recommendedName>
</protein>
<evidence type="ECO:0000256" key="9">
    <source>
        <dbReference type="PROSITE-ProRule" id="PRU00042"/>
    </source>
</evidence>
<evidence type="ECO:0000313" key="12">
    <source>
        <dbReference type="EMBL" id="CAD7635736.1"/>
    </source>
</evidence>
<feature type="domain" description="C2H2-type" evidence="11">
    <location>
        <begin position="586"/>
        <end position="611"/>
    </location>
</feature>
<feature type="domain" description="C2H2-type" evidence="11">
    <location>
        <begin position="526"/>
        <end position="555"/>
    </location>
</feature>
<dbReference type="EMBL" id="OC872164">
    <property type="protein sequence ID" value="CAD7635736.1"/>
    <property type="molecule type" value="Genomic_DNA"/>
</dbReference>
<evidence type="ECO:0000313" key="13">
    <source>
        <dbReference type="Proteomes" id="UP000759131"/>
    </source>
</evidence>
<dbReference type="SMART" id="SM00355">
    <property type="entry name" value="ZnF_C2H2"/>
    <property type="match status" value="15"/>
</dbReference>
<dbReference type="PROSITE" id="PS00028">
    <property type="entry name" value="ZINC_FINGER_C2H2_1"/>
    <property type="match status" value="11"/>
</dbReference>
<dbReference type="InterPro" id="IPR036236">
    <property type="entry name" value="Znf_C2H2_sf"/>
</dbReference>
<dbReference type="FunFam" id="3.30.160.60:FF:000125">
    <property type="entry name" value="Putative zinc finger protein 143"/>
    <property type="match status" value="1"/>
</dbReference>
<feature type="domain" description="C2H2-type" evidence="11">
    <location>
        <begin position="283"/>
        <end position="306"/>
    </location>
</feature>
<dbReference type="PROSITE" id="PS50157">
    <property type="entry name" value="ZINC_FINGER_C2H2_2"/>
    <property type="match status" value="13"/>
</dbReference>
<comment type="subcellular location">
    <subcellularLocation>
        <location evidence="1">Nucleus</location>
    </subcellularLocation>
</comment>